<evidence type="ECO:0000256" key="2">
    <source>
        <dbReference type="SAM" id="MobiDB-lite"/>
    </source>
</evidence>
<feature type="compositionally biased region" description="Basic and acidic residues" evidence="2">
    <location>
        <begin position="14"/>
        <end position="27"/>
    </location>
</feature>
<evidence type="ECO:0000256" key="1">
    <source>
        <dbReference type="SAM" id="Coils"/>
    </source>
</evidence>
<evidence type="ECO:0000313" key="3">
    <source>
        <dbReference type="EMBL" id="KAF7114206.1"/>
    </source>
</evidence>
<sequence length="2119" mass="242299">MVQVPTQGPRRVHDRNLSPKESDIGKDHHSRSTSQKGGSHWGVPSVFRKVLPPWGSDSPKDPLPASTEQLSPEHNALPQPADEAPLSPVTVNEDGDDLEDEIHPRDAEYHLQTRQPRAQIDQMDAEHSQLFQESKAAIRRLEVELTRYRTRINQQEVELSHRDAVIRELRNNLAQIQDKHQKLEDIVVARQENALQSMVANNGYIPKEDQSIRDELSKLTESIRSWARKNCLNSFADFEDVPEIEKDMVIHQLTEYCSQQDWNSMMREISIPQNKIPMVLLHALLAKDLFGQIFTDPFFAFPKIDGDHTISAAWYFQRIYRIMIQADEQKAHIWRSQTLQNLSTTRDPNTETFLQDMTKKLVRALVTGFLASPARTLLRKVGNNDAVNQRAQGLRSLYDGAAQLALSLWTQRAFMTCQSLRELPPFTVSNPMMRADRLHRLDEEDTRLDGKRILLCIQPAILAFGSENAEHYNQHKTGIISPYILDSPMAPLSLEQAQAIVGSIREKNGGLRPELQKSLPQEALRIIKNLKTIAGSSIIHVAEDLYDADTRFIFELIQNAEDNCYRHAASLAEEPFFHLTLHNNHLTVDSNEDGFTENDVRAICSIHQSSKKQTGGYIGHKGIGFKSVFKVAYKVSIQSGPFCFFFEHHQGESGLGMITPFNEEPRDLPPGVNTRITLVLTHISDFEARASELREIPDTMLLFLRKLQRLTIEIPPLQSQISFTRHEDLSKHLITLTKETNGEQLKKFYHLEKTTLSNLPQHHSRPGQPEVDLILAFPVKEDFSPLIEAQYVYSFLPMRHEGFNFLIQSDFITQASRQGVHRCDRNYAIRDGISDLFLQAVAYFCKHTSLRYEWLQYLPGTYIHDPFWADLREMIFDRLKESRILISRRGVLKYPRQLQHLSSQHCNHHGQPLLDDIEPEVYLAQSYSWTKHAENLTDLGVTNLSYESILDRLEPYLEGSSPRFLDSTLDDDWHTKIATLLLRALKRQPARSFLTERIRKMALIPTSDGSLLSARSSAVYFPDDERGIPIPEGLKDIRIVQRSVLENKARRELLETLGVVRCEPNRVVRSILKLYDVRHGVTLEKSVSHLRYLFRTLGKDETLDNRIFIMDKTGKQVYRAFVTFGAEIIKDDLYFETLGEYGTKHLAQELQCGVNQQSCPPFEMHIIHRAYIEAVPPGTASNGRTWEQWLEEVALVRRIPRLKSPRTDGLSTLCQHMAEYRPMTLIGILKTYWSSLQSDLTPRVINALKEMQVPCRNLFQTYLECTYYPSKEMQRLCSDATIEEIFDEFIDIPANLATDGIDGWEFLTSFGVTLEADINFFLEIFCCLGRKATHNIQTQAAFFRIYKELFIRFPDYPTRLREIFTDCKSVCIPARSGEIPQLAFLEDCVWNGHPSLRTTHPLATHPEYSNDPHVACLFKDILSVRDADVGTYLEELQWRKDNGDVALDDLKKIYNCISQNIQKPDDSAMILSKFIEQKLVYLPTEQSWVTPESCVWTDAPKIGEQYGISAVYLELESFFRGPLNVQTPTTATYLEQLRRLASNEVVDIGAVKTAIFNLNAMRPGSYELRGLSHLRFLPAAMPNGTVEILKPNDTFFIADRVQYLSAFRGKVPILDFSIEEGWRLHDLLGCIGLDNRYMSKAVLEQTDVVQPSQEHCSSETREFRQKATHIYRCILHYSEEGRETVGQTLRQLQNVLVYESAGFKKTLVLQLNEVTARVQSDMGSVHIEDVNDVLHIYIPRDLSDRRRCYRNHLPQTLGRYFGLKRDSAVSLTFALVFFTPEDFIDECLDGHGIVRISADIALQPESEPTDTTISHGLIEGRDVLSGSDEAQESGEGMYTPQDTSRSSPEAALELPRTIVTQYRTSAPTPRPFTVPYPDWPSADGVPRPFSEHHPYIQLLDKIIRLARPLTLFEVLQRPMNTVGGSANTSHEPAFGVRSENQLAHDIKIGAAGELFVFELLSSSDLPGFSRDNWQSTIRKHISVHPDYHDLEPWYGFETADIVYRDTSSVLTTALIDAGYLPHARWHGSNPTYYIEVKATTGECDSAFFMSKSQYRRMQTMWTDLNVGLEESEIYVVFRVYYLGKESMGLKIYVDPESLRQEQRLIFSPESYSVYPSLVA</sequence>
<dbReference type="PANTHER" id="PTHR32387">
    <property type="entry name" value="WU:FJ29H11"/>
    <property type="match status" value="1"/>
</dbReference>
<keyword evidence="4" id="KW-1185">Reference proteome</keyword>
<reference evidence="3" key="1">
    <citation type="submission" date="2020-06" db="EMBL/GenBank/DDBJ databases">
        <title>Draft genome sequences of strains closely related to Aspergillus parafelis and Aspergillus hiratsukae.</title>
        <authorList>
            <person name="Dos Santos R.A.C."/>
            <person name="Rivero-Menendez O."/>
            <person name="Steenwyk J.L."/>
            <person name="Mead M.E."/>
            <person name="Goldman G.H."/>
            <person name="Alastruey-Izquierdo A."/>
            <person name="Rokas A."/>
        </authorList>
    </citation>
    <scope>NUCLEOTIDE SEQUENCE</scope>
    <source>
        <strain evidence="3">CNM-CM5793</strain>
    </source>
</reference>
<proteinExistence type="predicted"/>
<comment type="caution">
    <text evidence="3">The sequence shown here is derived from an EMBL/GenBank/DDBJ whole genome shotgun (WGS) entry which is preliminary data.</text>
</comment>
<feature type="coiled-coil region" evidence="1">
    <location>
        <begin position="131"/>
        <end position="186"/>
    </location>
</feature>
<gene>
    <name evidence="3" type="ORF">CNMCM5793_007784</name>
</gene>
<dbReference type="InterPro" id="IPR036890">
    <property type="entry name" value="HATPase_C_sf"/>
</dbReference>
<feature type="region of interest" description="Disordered" evidence="2">
    <location>
        <begin position="1"/>
        <end position="100"/>
    </location>
</feature>
<organism evidence="3 4">
    <name type="scientific">Aspergillus hiratsukae</name>
    <dbReference type="NCBI Taxonomy" id="1194566"/>
    <lineage>
        <taxon>Eukaryota</taxon>
        <taxon>Fungi</taxon>
        <taxon>Dikarya</taxon>
        <taxon>Ascomycota</taxon>
        <taxon>Pezizomycotina</taxon>
        <taxon>Eurotiomycetes</taxon>
        <taxon>Eurotiomycetidae</taxon>
        <taxon>Eurotiales</taxon>
        <taxon>Aspergillaceae</taxon>
        <taxon>Aspergillus</taxon>
        <taxon>Aspergillus subgen. Fumigati</taxon>
    </lineage>
</organism>
<dbReference type="EMBL" id="JACBAD010002126">
    <property type="protein sequence ID" value="KAF7114206.1"/>
    <property type="molecule type" value="Genomic_DNA"/>
</dbReference>
<keyword evidence="1" id="KW-0175">Coiled coil</keyword>
<dbReference type="SUPFAM" id="SSF55874">
    <property type="entry name" value="ATPase domain of HSP90 chaperone/DNA topoisomerase II/histidine kinase"/>
    <property type="match status" value="1"/>
</dbReference>
<dbReference type="InterPro" id="IPR052957">
    <property type="entry name" value="Auxin_embryo_med"/>
</dbReference>
<dbReference type="Proteomes" id="UP000630445">
    <property type="component" value="Unassembled WGS sequence"/>
</dbReference>
<dbReference type="OrthoDB" id="1262810at2759"/>
<accession>A0A8H6P0A7</accession>
<protein>
    <submittedName>
        <fullName evidence="3">Uncharacterized protein</fullName>
    </submittedName>
</protein>
<dbReference type="Gene3D" id="3.30.565.10">
    <property type="entry name" value="Histidine kinase-like ATPase, C-terminal domain"/>
    <property type="match status" value="1"/>
</dbReference>
<evidence type="ECO:0000313" key="4">
    <source>
        <dbReference type="Proteomes" id="UP000630445"/>
    </source>
</evidence>
<dbReference type="NCBIfam" id="NF047352">
    <property type="entry name" value="P_loop_sacsin"/>
    <property type="match status" value="1"/>
</dbReference>
<dbReference type="PANTHER" id="PTHR32387:SF0">
    <property type="entry name" value="PROTEIN NO VEIN"/>
    <property type="match status" value="1"/>
</dbReference>
<name>A0A8H6P0A7_9EURO</name>
<feature type="region of interest" description="Disordered" evidence="2">
    <location>
        <begin position="1826"/>
        <end position="1849"/>
    </location>
</feature>